<keyword evidence="3" id="KW-0732">Signal</keyword>
<sequence length="666" mass="73712">MNVQQGLWLAVFCMAGALSAASAADKGQSFDLQALHKVQAVGTPSLSPDGSLVVYDVSYNDVEKDVSTSDIWLVPYAGGTPYKLIDTPDKSEWAPQFSPDGKTIAFLSEAEDGTSQLFTVPVTGTTVQQITDVAEGVLEFDWAPDSKRLVFTAFVGSAQANAAGTAAPVVVNRFKYQEDWVGYLTGQRRHMHIVDVVQKTTVQITRGEQDFWLPAWSPDGRWIAVVSKDTGDVDKNLNTDVFIMPPVEGGALKRISTFDGTDVDPDWASPPAWSPDSEKLVWLASGESKWIYYAPWQLTVANIHTGDVREVARIDRCFYVPKWSADSVHVVALLEEDRATWVTKINTETEEITRLTQGPKFAYGFDLAGDDHIVVLQSDDNTPYELYSVGSDEQKLTAHNDWLRGYSLAKTEAFDFESDGHMIGGLIVYPPDYDASKTYPALFRLHGGPVYQYSHEFEADWQIYAASGYIVVGINPRGSSGKGFEFAKAIYADWGNVDSKDIIAGVQYLAGKGIIDKTRLGTGGWSYGGMLTNYVIATDTTFKAAVSGAGSANMLGMYGHDQYAREYELELGTPWHNMDAYLRVSFPFFKADKITTATLYQCAEKDLNVPCLGAEQMYQALKSLGTDTELVIYPGEHHGLTVPSYQEDRIRRNLSWYNRYLKKISD</sequence>
<proteinExistence type="predicted"/>
<keyword evidence="6" id="KW-1185">Reference proteome</keyword>
<feature type="signal peptide" evidence="3">
    <location>
        <begin position="1"/>
        <end position="23"/>
    </location>
</feature>
<dbReference type="SUPFAM" id="SSF53474">
    <property type="entry name" value="alpha/beta-Hydrolases"/>
    <property type="match status" value="1"/>
</dbReference>
<dbReference type="Gene3D" id="3.40.50.1820">
    <property type="entry name" value="alpha/beta hydrolase"/>
    <property type="match status" value="1"/>
</dbReference>
<keyword evidence="2" id="KW-0720">Serine protease</keyword>
<feature type="chain" id="PRO_5045376659" evidence="3">
    <location>
        <begin position="24"/>
        <end position="666"/>
    </location>
</feature>
<dbReference type="SUPFAM" id="SSF82171">
    <property type="entry name" value="DPP6 N-terminal domain-like"/>
    <property type="match status" value="1"/>
</dbReference>
<evidence type="ECO:0000256" key="2">
    <source>
        <dbReference type="ARBA" id="ARBA00022825"/>
    </source>
</evidence>
<dbReference type="Gene3D" id="2.120.10.30">
    <property type="entry name" value="TolB, C-terminal domain"/>
    <property type="match status" value="2"/>
</dbReference>
<dbReference type="Pfam" id="PF00326">
    <property type="entry name" value="Peptidase_S9"/>
    <property type="match status" value="1"/>
</dbReference>
<evidence type="ECO:0000313" key="5">
    <source>
        <dbReference type="EMBL" id="MFC3051931.1"/>
    </source>
</evidence>
<protein>
    <submittedName>
        <fullName evidence="5">S9 family peptidase</fullName>
    </submittedName>
</protein>
<keyword evidence="2" id="KW-0645">Protease</keyword>
<evidence type="ECO:0000259" key="4">
    <source>
        <dbReference type="Pfam" id="PF00326"/>
    </source>
</evidence>
<comment type="caution">
    <text evidence="5">The sequence shown here is derived from an EMBL/GenBank/DDBJ whole genome shotgun (WGS) entry which is preliminary data.</text>
</comment>
<dbReference type="InterPro" id="IPR029058">
    <property type="entry name" value="AB_hydrolase_fold"/>
</dbReference>
<accession>A0ABV7D469</accession>
<dbReference type="InterPro" id="IPR011042">
    <property type="entry name" value="6-blade_b-propeller_TolB-like"/>
</dbReference>
<reference evidence="6" key="1">
    <citation type="journal article" date="2019" name="Int. J. Syst. Evol. Microbiol.">
        <title>The Global Catalogue of Microorganisms (GCM) 10K type strain sequencing project: providing services to taxonomists for standard genome sequencing and annotation.</title>
        <authorList>
            <consortium name="The Broad Institute Genomics Platform"/>
            <consortium name="The Broad Institute Genome Sequencing Center for Infectious Disease"/>
            <person name="Wu L."/>
            <person name="Ma J."/>
        </authorList>
    </citation>
    <scope>NUCLEOTIDE SEQUENCE [LARGE SCALE GENOMIC DNA]</scope>
    <source>
        <strain evidence="6">KCTC 62164</strain>
    </source>
</reference>
<evidence type="ECO:0000256" key="1">
    <source>
        <dbReference type="ARBA" id="ARBA00022801"/>
    </source>
</evidence>
<dbReference type="InterPro" id="IPR011659">
    <property type="entry name" value="WD40"/>
</dbReference>
<evidence type="ECO:0000313" key="6">
    <source>
        <dbReference type="Proteomes" id="UP001595444"/>
    </source>
</evidence>
<feature type="domain" description="Peptidase S9 prolyl oligopeptidase catalytic" evidence="4">
    <location>
        <begin position="457"/>
        <end position="663"/>
    </location>
</feature>
<evidence type="ECO:0000256" key="3">
    <source>
        <dbReference type="SAM" id="SignalP"/>
    </source>
</evidence>
<organism evidence="5 6">
    <name type="scientific">Kordiimonas pumila</name>
    <dbReference type="NCBI Taxonomy" id="2161677"/>
    <lineage>
        <taxon>Bacteria</taxon>
        <taxon>Pseudomonadati</taxon>
        <taxon>Pseudomonadota</taxon>
        <taxon>Alphaproteobacteria</taxon>
        <taxon>Kordiimonadales</taxon>
        <taxon>Kordiimonadaceae</taxon>
        <taxon>Kordiimonas</taxon>
    </lineage>
</organism>
<dbReference type="Proteomes" id="UP001595444">
    <property type="component" value="Unassembled WGS sequence"/>
</dbReference>
<dbReference type="Pfam" id="PF07676">
    <property type="entry name" value="PD40"/>
    <property type="match status" value="2"/>
</dbReference>
<dbReference type="InterPro" id="IPR001375">
    <property type="entry name" value="Peptidase_S9_cat"/>
</dbReference>
<dbReference type="EMBL" id="JBHRSL010000006">
    <property type="protein sequence ID" value="MFC3051931.1"/>
    <property type="molecule type" value="Genomic_DNA"/>
</dbReference>
<dbReference type="RefSeq" id="WP_228073843.1">
    <property type="nucleotide sequence ID" value="NZ_CP061205.1"/>
</dbReference>
<dbReference type="PANTHER" id="PTHR42776">
    <property type="entry name" value="SERINE PEPTIDASE S9 FAMILY MEMBER"/>
    <property type="match status" value="1"/>
</dbReference>
<dbReference type="PANTHER" id="PTHR42776:SF27">
    <property type="entry name" value="DIPEPTIDYL PEPTIDASE FAMILY MEMBER 6"/>
    <property type="match status" value="1"/>
</dbReference>
<keyword evidence="1" id="KW-0378">Hydrolase</keyword>
<name>A0ABV7D469_9PROT</name>
<gene>
    <name evidence="5" type="ORF">ACFOKA_08440</name>
</gene>